<dbReference type="EMBL" id="JACEGQ020000012">
    <property type="protein sequence ID" value="KAH8492798.1"/>
    <property type="molecule type" value="Genomic_DNA"/>
</dbReference>
<accession>A0A8T2XI25</accession>
<organism evidence="1 2">
    <name type="scientific">Populus deltoides</name>
    <name type="common">Eastern poplar</name>
    <name type="synonym">Eastern cottonwood</name>
    <dbReference type="NCBI Taxonomy" id="3696"/>
    <lineage>
        <taxon>Eukaryota</taxon>
        <taxon>Viridiplantae</taxon>
        <taxon>Streptophyta</taxon>
        <taxon>Embryophyta</taxon>
        <taxon>Tracheophyta</taxon>
        <taxon>Spermatophyta</taxon>
        <taxon>Magnoliopsida</taxon>
        <taxon>eudicotyledons</taxon>
        <taxon>Gunneridae</taxon>
        <taxon>Pentapetalae</taxon>
        <taxon>rosids</taxon>
        <taxon>fabids</taxon>
        <taxon>Malpighiales</taxon>
        <taxon>Salicaceae</taxon>
        <taxon>Saliceae</taxon>
        <taxon>Populus</taxon>
    </lineage>
</organism>
<comment type="caution">
    <text evidence="1">The sequence shown here is derived from an EMBL/GenBank/DDBJ whole genome shotgun (WGS) entry which is preliminary data.</text>
</comment>
<dbReference type="AlphaFoldDB" id="A0A8T2XI25"/>
<evidence type="ECO:0000313" key="2">
    <source>
        <dbReference type="Proteomes" id="UP000807159"/>
    </source>
</evidence>
<name>A0A8T2XI25_POPDE</name>
<sequence>MLSFIKFLKQNSRSLNHFVSRIREGRWLKTSHGRRSPVGRVLYNEEWKIARQISKIPFIDEDEYGKEIHSFKPKLQLLGVIIDFGGNYQMVVDNILSSFLSSLTAENGAAFYRKLKRTSHKFPSRLTMCIRKVNWLRTRLGGYRSPGSCILYGPEWESICPFTLLPFNDESDNFYGKGIHEYKKELKKMGIVLEVKGIHALLFFVNEDN</sequence>
<dbReference type="InterPro" id="IPR052957">
    <property type="entry name" value="Auxin_embryo_med"/>
</dbReference>
<reference evidence="1" key="1">
    <citation type="journal article" date="2021" name="J. Hered.">
        <title>Genome Assembly of Salicaceae Populus deltoides (Eastern Cottonwood) I-69 Based on Nanopore Sequencing and Hi-C Technologies.</title>
        <authorList>
            <person name="Bai S."/>
            <person name="Wu H."/>
            <person name="Zhang J."/>
            <person name="Pan Z."/>
            <person name="Zhao W."/>
            <person name="Li Z."/>
            <person name="Tong C."/>
        </authorList>
    </citation>
    <scope>NUCLEOTIDE SEQUENCE</scope>
    <source>
        <tissue evidence="1">Leaf</tissue>
    </source>
</reference>
<protein>
    <submittedName>
        <fullName evidence="1">Uncharacterized protein</fullName>
    </submittedName>
</protein>
<evidence type="ECO:0000313" key="1">
    <source>
        <dbReference type="EMBL" id="KAH8492798.1"/>
    </source>
</evidence>
<proteinExistence type="predicted"/>
<dbReference type="PANTHER" id="PTHR32387:SF3">
    <property type="entry name" value="ATP_DNA BINDING PROTEIN"/>
    <property type="match status" value="1"/>
</dbReference>
<dbReference type="Proteomes" id="UP000807159">
    <property type="component" value="Chromosome 12"/>
</dbReference>
<keyword evidence="2" id="KW-1185">Reference proteome</keyword>
<gene>
    <name evidence="1" type="ORF">H0E87_022151</name>
</gene>
<dbReference type="PANTHER" id="PTHR32387">
    <property type="entry name" value="WU:FJ29H11"/>
    <property type="match status" value="1"/>
</dbReference>